<dbReference type="OrthoDB" id="1163083at2"/>
<evidence type="ECO:0000313" key="3">
    <source>
        <dbReference type="Proteomes" id="UP000279994"/>
    </source>
</evidence>
<organism evidence="2 3">
    <name type="scientific">Nocardioides pocheonensis</name>
    <dbReference type="NCBI Taxonomy" id="661485"/>
    <lineage>
        <taxon>Bacteria</taxon>
        <taxon>Bacillati</taxon>
        <taxon>Actinomycetota</taxon>
        <taxon>Actinomycetes</taxon>
        <taxon>Propionibacteriales</taxon>
        <taxon>Nocardioidaceae</taxon>
        <taxon>Nocardioides</taxon>
    </lineage>
</organism>
<dbReference type="EMBL" id="RJSF01000011">
    <property type="protein sequence ID" value="RNM16270.1"/>
    <property type="molecule type" value="Genomic_DNA"/>
</dbReference>
<dbReference type="SUPFAM" id="SSF54427">
    <property type="entry name" value="NTF2-like"/>
    <property type="match status" value="1"/>
</dbReference>
<accession>A0A3N0GVU2</accession>
<feature type="domain" description="SnoaL-like" evidence="1">
    <location>
        <begin position="10"/>
        <end position="105"/>
    </location>
</feature>
<dbReference type="Pfam" id="PF12680">
    <property type="entry name" value="SnoaL_2"/>
    <property type="match status" value="1"/>
</dbReference>
<dbReference type="InterPro" id="IPR032710">
    <property type="entry name" value="NTF2-like_dom_sf"/>
</dbReference>
<reference evidence="2 3" key="1">
    <citation type="submission" date="2018-11" db="EMBL/GenBank/DDBJ databases">
        <authorList>
            <person name="Li F."/>
        </authorList>
    </citation>
    <scope>NUCLEOTIDE SEQUENCE [LARGE SCALE GENOMIC DNA]</scope>
    <source>
        <strain evidence="2 3">Gsoil 818</strain>
    </source>
</reference>
<evidence type="ECO:0000259" key="1">
    <source>
        <dbReference type="Pfam" id="PF12680"/>
    </source>
</evidence>
<gene>
    <name evidence="2" type="ORF">EFL26_05805</name>
</gene>
<dbReference type="InterPro" id="IPR037401">
    <property type="entry name" value="SnoaL-like"/>
</dbReference>
<dbReference type="Proteomes" id="UP000279994">
    <property type="component" value="Unassembled WGS sequence"/>
</dbReference>
<dbReference type="AlphaFoldDB" id="A0A3N0GVU2"/>
<dbReference type="RefSeq" id="WP_123221959.1">
    <property type="nucleotide sequence ID" value="NZ_RJSF01000011.1"/>
</dbReference>
<dbReference type="Gene3D" id="3.10.450.50">
    <property type="match status" value="1"/>
</dbReference>
<keyword evidence="3" id="KW-1185">Reference proteome</keyword>
<name>A0A3N0GVU2_9ACTN</name>
<proteinExistence type="predicted"/>
<sequence length="134" mass="14972">MPTPAETGLQRWHQTIESRDPGRLPVIIAEDAVFHSPAVHTPQEGRDLVTAYLAGAMVVLGPTLRYQDEWVGERDAVLRFTAEVDGLQVEGVDIIRWDDEGQIVDFTVMVRPFKALQAVMGRMLEELTRATSQS</sequence>
<protein>
    <submittedName>
        <fullName evidence="2">Nuclear transport factor 2 family protein</fullName>
    </submittedName>
</protein>
<comment type="caution">
    <text evidence="2">The sequence shown here is derived from an EMBL/GenBank/DDBJ whole genome shotgun (WGS) entry which is preliminary data.</text>
</comment>
<evidence type="ECO:0000313" key="2">
    <source>
        <dbReference type="EMBL" id="RNM16270.1"/>
    </source>
</evidence>